<keyword evidence="6" id="KW-1185">Reference proteome</keyword>
<dbReference type="GO" id="GO:0046872">
    <property type="term" value="F:metal ion binding"/>
    <property type="evidence" value="ECO:0007669"/>
    <property type="project" value="UniProtKB-KW"/>
</dbReference>
<evidence type="ECO:0000313" key="6">
    <source>
        <dbReference type="Proteomes" id="UP000198816"/>
    </source>
</evidence>
<feature type="domain" description="4Fe-4S ferredoxin-type" evidence="4">
    <location>
        <begin position="1"/>
        <end position="29"/>
    </location>
</feature>
<keyword evidence="2" id="KW-0408">Iron</keyword>
<dbReference type="EMBL" id="FNNZ01000056">
    <property type="protein sequence ID" value="SDX68882.1"/>
    <property type="molecule type" value="Genomic_DNA"/>
</dbReference>
<organism evidence="5 6">
    <name type="scientific">Thiocapsa roseopersicina</name>
    <dbReference type="NCBI Taxonomy" id="1058"/>
    <lineage>
        <taxon>Bacteria</taxon>
        <taxon>Pseudomonadati</taxon>
        <taxon>Pseudomonadota</taxon>
        <taxon>Gammaproteobacteria</taxon>
        <taxon>Chromatiales</taxon>
        <taxon>Chromatiaceae</taxon>
        <taxon>Thiocapsa</taxon>
    </lineage>
</organism>
<dbReference type="PROSITE" id="PS51379">
    <property type="entry name" value="4FE4S_FER_2"/>
    <property type="match status" value="1"/>
</dbReference>
<sequence length="234" mass="25518">MAHVINSNCINCDVCVEECGPRAIFPGPEIYVIDPAVCNDCRDSSDFPECVEVCPVDCILPAGKVSTPINIEVLKEQGKERLRLEEARKPGPVIAKIEQPFGVSPPIVHCPICGQAAIIVEDHVALTNPCPHLAFIFVGEVGEFEYRSPDFMARTTDQVGEATTITDEDDEGDYDDDDIFLTVDNFPELLRKAGYDNSFLALEITYSGMACGPIGSTDIYGYDYALIESDDGQG</sequence>
<dbReference type="Proteomes" id="UP000198816">
    <property type="component" value="Unassembled WGS sequence"/>
</dbReference>
<accession>A0A1H3DQR9</accession>
<dbReference type="InterPro" id="IPR017896">
    <property type="entry name" value="4Fe4S_Fe-S-bd"/>
</dbReference>
<dbReference type="AlphaFoldDB" id="A0A1H3DQR9"/>
<dbReference type="STRING" id="1058.SAMN05421783_1562"/>
<keyword evidence="1" id="KW-0479">Metal-binding</keyword>
<gene>
    <name evidence="5" type="ORF">SAMN05421783_1562</name>
</gene>
<dbReference type="Gene3D" id="3.30.70.20">
    <property type="match status" value="1"/>
</dbReference>
<evidence type="ECO:0000256" key="1">
    <source>
        <dbReference type="ARBA" id="ARBA00022723"/>
    </source>
</evidence>
<keyword evidence="3" id="KW-0411">Iron-sulfur</keyword>
<dbReference type="PROSITE" id="PS00198">
    <property type="entry name" value="4FE4S_FER_1"/>
    <property type="match status" value="1"/>
</dbReference>
<evidence type="ECO:0000256" key="3">
    <source>
        <dbReference type="ARBA" id="ARBA00023014"/>
    </source>
</evidence>
<name>A0A1H3DQR9_THIRO</name>
<evidence type="ECO:0000256" key="2">
    <source>
        <dbReference type="ARBA" id="ARBA00023004"/>
    </source>
</evidence>
<dbReference type="RefSeq" id="WP_175534790.1">
    <property type="nucleotide sequence ID" value="NZ_FNNZ01000056.1"/>
</dbReference>
<dbReference type="InterPro" id="IPR017900">
    <property type="entry name" value="4Fe4S_Fe_S_CS"/>
</dbReference>
<proteinExistence type="predicted"/>
<evidence type="ECO:0000313" key="5">
    <source>
        <dbReference type="EMBL" id="SDX68882.1"/>
    </source>
</evidence>
<evidence type="ECO:0000259" key="4">
    <source>
        <dbReference type="PROSITE" id="PS51379"/>
    </source>
</evidence>
<dbReference type="SUPFAM" id="SSF54862">
    <property type="entry name" value="4Fe-4S ferredoxins"/>
    <property type="match status" value="1"/>
</dbReference>
<protein>
    <recommendedName>
        <fullName evidence="4">4Fe-4S ferredoxin-type domain-containing protein</fullName>
    </recommendedName>
</protein>
<dbReference type="GO" id="GO:0051536">
    <property type="term" value="F:iron-sulfur cluster binding"/>
    <property type="evidence" value="ECO:0007669"/>
    <property type="project" value="UniProtKB-KW"/>
</dbReference>
<reference evidence="6" key="1">
    <citation type="submission" date="2016-10" db="EMBL/GenBank/DDBJ databases">
        <authorList>
            <person name="Varghese N."/>
            <person name="Submissions S."/>
        </authorList>
    </citation>
    <scope>NUCLEOTIDE SEQUENCE [LARGE SCALE GENOMIC DNA]</scope>
    <source>
        <strain evidence="6">DSM 217</strain>
    </source>
</reference>